<proteinExistence type="predicted"/>
<dbReference type="GeneID" id="108259540"/>
<evidence type="ECO:0000256" key="1">
    <source>
        <dbReference type="ARBA" id="ARBA00004141"/>
    </source>
</evidence>
<dbReference type="GO" id="GO:0019911">
    <property type="term" value="F:structural constituent of myelin sheath"/>
    <property type="evidence" value="ECO:0007669"/>
    <property type="project" value="TreeGrafter"/>
</dbReference>
<name>A0A2D0Q8J3_ICTPU</name>
<dbReference type="InterPro" id="IPR050578">
    <property type="entry name" value="MARVEL-CKLF_proteins"/>
</dbReference>
<evidence type="ECO:0000256" key="6">
    <source>
        <dbReference type="SAM" id="Phobius"/>
    </source>
</evidence>
<dbReference type="PANTHER" id="PTHR22776:SF94">
    <property type="entry name" value="MAL, T CELL DIFFERENTIATION PROTEIN A"/>
    <property type="match status" value="1"/>
</dbReference>
<keyword evidence="2 5" id="KW-0812">Transmembrane</keyword>
<dbReference type="OrthoDB" id="9940869at2759"/>
<evidence type="ECO:0000259" key="7">
    <source>
        <dbReference type="PROSITE" id="PS51225"/>
    </source>
</evidence>
<dbReference type="InterPro" id="IPR008253">
    <property type="entry name" value="Marvel"/>
</dbReference>
<dbReference type="InterPro" id="IPR013295">
    <property type="entry name" value="MAL"/>
</dbReference>
<comment type="subcellular location">
    <subcellularLocation>
        <location evidence="1">Membrane</location>
        <topology evidence="1">Multi-pass membrane protein</topology>
    </subcellularLocation>
</comment>
<dbReference type="GO" id="GO:0042552">
    <property type="term" value="P:myelination"/>
    <property type="evidence" value="ECO:0007669"/>
    <property type="project" value="TreeGrafter"/>
</dbReference>
<dbReference type="KEGG" id="ipu:108259540"/>
<reference evidence="8" key="1">
    <citation type="journal article" date="2016" name="Nat. Commun.">
        <title>The channel catfish genome sequence provides insights into the evolution of scale formation in teleosts.</title>
        <authorList>
            <person name="Liu Z."/>
            <person name="Liu S."/>
            <person name="Yao J."/>
            <person name="Bao L."/>
            <person name="Zhang J."/>
            <person name="Li Y."/>
            <person name="Jiang C."/>
            <person name="Sun L."/>
            <person name="Wang R."/>
            <person name="Zhang Y."/>
            <person name="Zhou T."/>
            <person name="Zeng Q."/>
            <person name="Fu Q."/>
            <person name="Gao S."/>
            <person name="Li N."/>
            <person name="Koren S."/>
            <person name="Jiang Y."/>
            <person name="Zimin A."/>
            <person name="Xu P."/>
            <person name="Phillippy A.M."/>
            <person name="Geng X."/>
            <person name="Song L."/>
            <person name="Sun F."/>
            <person name="Li C."/>
            <person name="Wang X."/>
            <person name="Chen A."/>
            <person name="Jin Y."/>
            <person name="Yuan Z."/>
            <person name="Yang Y."/>
            <person name="Tan S."/>
            <person name="Peatman E."/>
            <person name="Lu J."/>
            <person name="Qin Z."/>
            <person name="Dunham R."/>
            <person name="Li Z."/>
            <person name="Sonstegard T."/>
            <person name="Feng J."/>
            <person name="Danzmann R.G."/>
            <person name="Schroeder S."/>
            <person name="Scheffler B."/>
            <person name="Duke M.V."/>
            <person name="Ballard L."/>
            <person name="Kucuktas H."/>
            <person name="Kaltenboeck L."/>
            <person name="Liu H."/>
            <person name="Armbruster J."/>
            <person name="Xie Y."/>
            <person name="Kirby M.L."/>
            <person name="Tian Y."/>
            <person name="Flanagan M.E."/>
            <person name="Mu W."/>
            <person name="Waldbieser G.C."/>
        </authorList>
    </citation>
    <scope>NUCLEOTIDE SEQUENCE [LARGE SCALE GENOMIC DNA]</scope>
    <source>
        <strain evidence="8">SDA103</strain>
    </source>
</reference>
<evidence type="ECO:0000313" key="8">
    <source>
        <dbReference type="Proteomes" id="UP000221080"/>
    </source>
</evidence>
<organism evidence="8 9">
    <name type="scientific">Ictalurus punctatus</name>
    <name type="common">Channel catfish</name>
    <name type="synonym">Silurus punctatus</name>
    <dbReference type="NCBI Taxonomy" id="7998"/>
    <lineage>
        <taxon>Eukaryota</taxon>
        <taxon>Metazoa</taxon>
        <taxon>Chordata</taxon>
        <taxon>Craniata</taxon>
        <taxon>Vertebrata</taxon>
        <taxon>Euteleostomi</taxon>
        <taxon>Actinopterygii</taxon>
        <taxon>Neopterygii</taxon>
        <taxon>Teleostei</taxon>
        <taxon>Ostariophysi</taxon>
        <taxon>Siluriformes</taxon>
        <taxon>Ictaluridae</taxon>
        <taxon>Ictalurus</taxon>
    </lineage>
</organism>
<evidence type="ECO:0000256" key="2">
    <source>
        <dbReference type="ARBA" id="ARBA00022692"/>
    </source>
</evidence>
<dbReference type="PRINTS" id="PR01884">
    <property type="entry name" value="MALPROTEIN"/>
</dbReference>
<gene>
    <name evidence="9" type="primary">LOC108259540</name>
</gene>
<evidence type="ECO:0000256" key="3">
    <source>
        <dbReference type="ARBA" id="ARBA00022989"/>
    </source>
</evidence>
<sequence>MASVMMLPSGMSIFTSVPDLLFIPELVFGGLVWILVACTKVVPNNPQAYVMTVSLFCFVVTFIWMMMFLYGVHHNRTSWATADFVYHSTAALLYLSVSVLLAYITAVLSPFSDIDFTPYKLNMSAVVFSFWVTLQYIVHTAFSVIRWKSF</sequence>
<feature type="transmembrane region" description="Helical" evidence="6">
    <location>
        <begin position="125"/>
        <end position="145"/>
    </location>
</feature>
<dbReference type="GO" id="GO:0016020">
    <property type="term" value="C:membrane"/>
    <property type="evidence" value="ECO:0007669"/>
    <property type="project" value="UniProtKB-SubCell"/>
</dbReference>
<dbReference type="PANTHER" id="PTHR22776">
    <property type="entry name" value="MARVEL-CONTAINING POTENTIAL LIPID RAFT-ASSOCIATED PROTEIN"/>
    <property type="match status" value="1"/>
</dbReference>
<feature type="transmembrane region" description="Helical" evidence="6">
    <location>
        <begin position="48"/>
        <end position="72"/>
    </location>
</feature>
<feature type="domain" description="MARVEL" evidence="7">
    <location>
        <begin position="13"/>
        <end position="148"/>
    </location>
</feature>
<dbReference type="Proteomes" id="UP000221080">
    <property type="component" value="Chromosome 27"/>
</dbReference>
<keyword evidence="8" id="KW-1185">Reference proteome</keyword>
<feature type="transmembrane region" description="Helical" evidence="6">
    <location>
        <begin position="20"/>
        <end position="42"/>
    </location>
</feature>
<evidence type="ECO:0000313" key="9">
    <source>
        <dbReference type="RefSeq" id="XP_017314617.1"/>
    </source>
</evidence>
<dbReference type="Pfam" id="PF01284">
    <property type="entry name" value="MARVEL"/>
    <property type="match status" value="1"/>
</dbReference>
<reference evidence="9" key="2">
    <citation type="submission" date="2025-08" db="UniProtKB">
        <authorList>
            <consortium name="RefSeq"/>
        </authorList>
    </citation>
    <scope>IDENTIFICATION</scope>
    <source>
        <tissue evidence="9">Blood</tissue>
    </source>
</reference>
<protein>
    <submittedName>
        <fullName evidence="9">Myelin and lymphocyte protein</fullName>
    </submittedName>
</protein>
<dbReference type="PROSITE" id="PS51225">
    <property type="entry name" value="MARVEL"/>
    <property type="match status" value="1"/>
</dbReference>
<evidence type="ECO:0000256" key="5">
    <source>
        <dbReference type="PROSITE-ProRule" id="PRU00581"/>
    </source>
</evidence>
<evidence type="ECO:0000256" key="4">
    <source>
        <dbReference type="ARBA" id="ARBA00023136"/>
    </source>
</evidence>
<dbReference type="AlphaFoldDB" id="A0A2D0Q8J3"/>
<feature type="transmembrane region" description="Helical" evidence="6">
    <location>
        <begin position="84"/>
        <end position="105"/>
    </location>
</feature>
<dbReference type="RefSeq" id="XP_017314617.1">
    <property type="nucleotide sequence ID" value="XM_017459128.3"/>
</dbReference>
<keyword evidence="4 5" id="KW-0472">Membrane</keyword>
<keyword evidence="3 6" id="KW-1133">Transmembrane helix</keyword>
<accession>A0A2D0Q8J3</accession>